<dbReference type="InParanoid" id="G0NT36"/>
<name>G0NT36_CAEBE</name>
<dbReference type="InterPro" id="IPR008166">
    <property type="entry name" value="Glyco_transf_92"/>
</dbReference>
<dbReference type="GO" id="GO:0005737">
    <property type="term" value="C:cytoplasm"/>
    <property type="evidence" value="ECO:0007669"/>
    <property type="project" value="TreeGrafter"/>
</dbReference>
<dbReference type="Proteomes" id="UP000008068">
    <property type="component" value="Unassembled WGS sequence"/>
</dbReference>
<keyword evidence="7" id="KW-0472">Membrane</keyword>
<dbReference type="EC" id="2.4.1.-" evidence="8"/>
<keyword evidence="4 8" id="KW-0808">Transferase</keyword>
<organism evidence="10">
    <name type="scientific">Caenorhabditis brenneri</name>
    <name type="common">Nematode worm</name>
    <dbReference type="NCBI Taxonomy" id="135651"/>
    <lineage>
        <taxon>Eukaryota</taxon>
        <taxon>Metazoa</taxon>
        <taxon>Ecdysozoa</taxon>
        <taxon>Nematoda</taxon>
        <taxon>Chromadorea</taxon>
        <taxon>Rhabditida</taxon>
        <taxon>Rhabditina</taxon>
        <taxon>Rhabditomorpha</taxon>
        <taxon>Rhabditoidea</taxon>
        <taxon>Rhabditidae</taxon>
        <taxon>Peloderinae</taxon>
        <taxon>Caenorhabditis</taxon>
    </lineage>
</organism>
<dbReference type="HOGENOM" id="CLU_973958_0_0_1"/>
<gene>
    <name evidence="9" type="ORF">CAEBREN_13438</name>
</gene>
<protein>
    <recommendedName>
        <fullName evidence="8">Glycosyltransferase family 92 protein</fullName>
        <ecNumber evidence="8">2.4.1.-</ecNumber>
    </recommendedName>
</protein>
<accession>G0NT36</accession>
<comment type="subcellular location">
    <subcellularLocation>
        <location evidence="1">Membrane</location>
        <topology evidence="1">Single-pass membrane protein</topology>
    </subcellularLocation>
</comment>
<dbReference type="GO" id="GO:0016757">
    <property type="term" value="F:glycosyltransferase activity"/>
    <property type="evidence" value="ECO:0007669"/>
    <property type="project" value="UniProtKB-UniRule"/>
</dbReference>
<keyword evidence="10" id="KW-1185">Reference proteome</keyword>
<evidence type="ECO:0000256" key="1">
    <source>
        <dbReference type="ARBA" id="ARBA00004167"/>
    </source>
</evidence>
<proteinExistence type="inferred from homology"/>
<evidence type="ECO:0000256" key="2">
    <source>
        <dbReference type="ARBA" id="ARBA00007647"/>
    </source>
</evidence>
<dbReference type="GO" id="GO:0016020">
    <property type="term" value="C:membrane"/>
    <property type="evidence" value="ECO:0007669"/>
    <property type="project" value="UniProtKB-SubCell"/>
</dbReference>
<evidence type="ECO:0000256" key="6">
    <source>
        <dbReference type="ARBA" id="ARBA00022989"/>
    </source>
</evidence>
<dbReference type="eggNOG" id="KOG4735">
    <property type="taxonomic scope" value="Eukaryota"/>
</dbReference>
<dbReference type="Pfam" id="PF01697">
    <property type="entry name" value="Glyco_transf_92"/>
    <property type="match status" value="1"/>
</dbReference>
<keyword evidence="5" id="KW-0812">Transmembrane</keyword>
<dbReference type="AlphaFoldDB" id="G0NT36"/>
<dbReference type="OrthoDB" id="2526284at2759"/>
<keyword evidence="6" id="KW-1133">Transmembrane helix</keyword>
<reference evidence="10" key="1">
    <citation type="submission" date="2011-07" db="EMBL/GenBank/DDBJ databases">
        <authorList>
            <consortium name="Caenorhabditis brenneri Sequencing and Analysis Consortium"/>
            <person name="Wilson R.K."/>
        </authorList>
    </citation>
    <scope>NUCLEOTIDE SEQUENCE [LARGE SCALE GENOMIC DNA]</scope>
    <source>
        <strain evidence="10">PB2801</strain>
    </source>
</reference>
<evidence type="ECO:0000256" key="8">
    <source>
        <dbReference type="RuleBase" id="RU366017"/>
    </source>
</evidence>
<evidence type="ECO:0000256" key="7">
    <source>
        <dbReference type="ARBA" id="ARBA00023136"/>
    </source>
</evidence>
<evidence type="ECO:0000313" key="9">
    <source>
        <dbReference type="EMBL" id="EGT37015.1"/>
    </source>
</evidence>
<evidence type="ECO:0000256" key="4">
    <source>
        <dbReference type="ARBA" id="ARBA00022679"/>
    </source>
</evidence>
<keyword evidence="3 8" id="KW-0328">Glycosyltransferase</keyword>
<dbReference type="PANTHER" id="PTHR21461">
    <property type="entry name" value="GLYCOSYLTRANSFERASE FAMILY 92 PROTEIN"/>
    <property type="match status" value="1"/>
</dbReference>
<evidence type="ECO:0000256" key="5">
    <source>
        <dbReference type="ARBA" id="ARBA00022692"/>
    </source>
</evidence>
<evidence type="ECO:0000256" key="3">
    <source>
        <dbReference type="ARBA" id="ARBA00022676"/>
    </source>
</evidence>
<dbReference type="PANTHER" id="PTHR21461:SF9">
    <property type="entry name" value="GLYCOSYLTRANSFERASE FAMILY 92 PROTEIN"/>
    <property type="match status" value="1"/>
</dbReference>
<evidence type="ECO:0000313" key="10">
    <source>
        <dbReference type="Proteomes" id="UP000008068"/>
    </source>
</evidence>
<dbReference type="EMBL" id="GL379941">
    <property type="protein sequence ID" value="EGT37015.1"/>
    <property type="molecule type" value="Genomic_DNA"/>
</dbReference>
<sequence length="286" mass="34356">MIPHSQFDTIVVPMTVVTCPRRPGVEFVSIRFNTTEKPHEPIPLIYRAFENYYARMGYAEYTPYLTEYKQLNWMFHLIQTQECHHRSRYHSKWVLNLDTDERVVYTGPGDFLTFLRSQPDNIGELSFIINRVLKTEENPKKFTNFTKLSSELMFLKYNKTTEMSWFNVKGAIRPDLVFVLFYHWSYRQKEGVRVISVPKRIAHIRHYRNVDIDALNGNWLENYSGKFKETKLDPKFEQNLIEAVKQKVKYVYEQRGIRCEEIPEMYFKRFGRKILDCKFRNETVNE</sequence>
<comment type="similarity">
    <text evidence="2 8">Belongs to the glycosyltransferase 92 family.</text>
</comment>